<dbReference type="Proteomes" id="UP000076727">
    <property type="component" value="Unassembled WGS sequence"/>
</dbReference>
<keyword evidence="3" id="KW-1185">Reference proteome</keyword>
<dbReference type="AlphaFoldDB" id="A0A165QTL2"/>
<evidence type="ECO:0000256" key="1">
    <source>
        <dbReference type="SAM" id="Phobius"/>
    </source>
</evidence>
<dbReference type="EMBL" id="KV429054">
    <property type="protein sequence ID" value="KZT69913.1"/>
    <property type="molecule type" value="Genomic_DNA"/>
</dbReference>
<keyword evidence="1" id="KW-0472">Membrane</keyword>
<feature type="transmembrane region" description="Helical" evidence="1">
    <location>
        <begin position="28"/>
        <end position="48"/>
    </location>
</feature>
<evidence type="ECO:0000313" key="3">
    <source>
        <dbReference type="Proteomes" id="UP000076727"/>
    </source>
</evidence>
<protein>
    <submittedName>
        <fullName evidence="2">Uncharacterized protein</fullName>
    </submittedName>
</protein>
<gene>
    <name evidence="2" type="ORF">DAEQUDRAFT_725880</name>
</gene>
<proteinExistence type="predicted"/>
<feature type="transmembrane region" description="Helical" evidence="1">
    <location>
        <begin position="6"/>
        <end position="23"/>
    </location>
</feature>
<name>A0A165QTL2_9APHY</name>
<organism evidence="2 3">
    <name type="scientific">Daedalea quercina L-15889</name>
    <dbReference type="NCBI Taxonomy" id="1314783"/>
    <lineage>
        <taxon>Eukaryota</taxon>
        <taxon>Fungi</taxon>
        <taxon>Dikarya</taxon>
        <taxon>Basidiomycota</taxon>
        <taxon>Agaricomycotina</taxon>
        <taxon>Agaricomycetes</taxon>
        <taxon>Polyporales</taxon>
        <taxon>Fomitopsis</taxon>
    </lineage>
</organism>
<keyword evidence="1" id="KW-1133">Transmembrane helix</keyword>
<reference evidence="2 3" key="1">
    <citation type="journal article" date="2016" name="Mol. Biol. Evol.">
        <title>Comparative Genomics of Early-Diverging Mushroom-Forming Fungi Provides Insights into the Origins of Lignocellulose Decay Capabilities.</title>
        <authorList>
            <person name="Nagy L.G."/>
            <person name="Riley R."/>
            <person name="Tritt A."/>
            <person name="Adam C."/>
            <person name="Daum C."/>
            <person name="Floudas D."/>
            <person name="Sun H."/>
            <person name="Yadav J.S."/>
            <person name="Pangilinan J."/>
            <person name="Larsson K.H."/>
            <person name="Matsuura K."/>
            <person name="Barry K."/>
            <person name="Labutti K."/>
            <person name="Kuo R."/>
            <person name="Ohm R.A."/>
            <person name="Bhattacharya S.S."/>
            <person name="Shirouzu T."/>
            <person name="Yoshinaga Y."/>
            <person name="Martin F.M."/>
            <person name="Grigoriev I.V."/>
            <person name="Hibbett D.S."/>
        </authorList>
    </citation>
    <scope>NUCLEOTIDE SEQUENCE [LARGE SCALE GENOMIC DNA]</scope>
    <source>
        <strain evidence="2 3">L-15889</strain>
    </source>
</reference>
<sequence>MVLSTIVSVSATVFAALRIYALFNRSQILFVFVLSFGLLSPTIFVFLFTKLSPAPVAAIQGCSLNIVGNVRSFENWSMLARAASVLSDGIVLVLTWMKRRLKRRDIAEPSDPDATVRVLFRDSSRCFAFLCIINIIGIGAARRTEFIQITQTWTSILTSVLMSRLALDLLETSRPDIAGATWPSLALDTMIFAEDIHSAGSEETAIAPLDNTDR</sequence>
<feature type="transmembrane region" description="Helical" evidence="1">
    <location>
        <begin position="78"/>
        <end position="97"/>
    </location>
</feature>
<evidence type="ECO:0000313" key="2">
    <source>
        <dbReference type="EMBL" id="KZT69913.1"/>
    </source>
</evidence>
<accession>A0A165QTL2</accession>
<dbReference type="OrthoDB" id="2803969at2759"/>
<keyword evidence="1" id="KW-0812">Transmembrane</keyword>